<comment type="similarity">
    <text evidence="1">Belongs to the protein-tyrosine phosphatase family.</text>
</comment>
<feature type="domain" description="Tyrosine specific protein phosphatases" evidence="2">
    <location>
        <begin position="139"/>
        <end position="175"/>
    </location>
</feature>
<dbReference type="SUPFAM" id="SSF52799">
    <property type="entry name" value="(Phosphotyrosine protein) phosphatases II"/>
    <property type="match status" value="1"/>
</dbReference>
<dbReference type="PROSITE" id="PS50056">
    <property type="entry name" value="TYR_PHOSPHATASE_2"/>
    <property type="match status" value="1"/>
</dbReference>
<evidence type="ECO:0000313" key="4">
    <source>
        <dbReference type="Proteomes" id="UP001556692"/>
    </source>
</evidence>
<dbReference type="InterPro" id="IPR029021">
    <property type="entry name" value="Prot-tyrosine_phosphatase-like"/>
</dbReference>
<reference evidence="3 4" key="1">
    <citation type="submission" date="2024-05" db="EMBL/GenBank/DDBJ databases">
        <authorList>
            <person name="Jiang F."/>
        </authorList>
    </citation>
    <scope>NUCLEOTIDE SEQUENCE [LARGE SCALE GENOMIC DNA]</scope>
    <source>
        <strain evidence="3 4">LZ166</strain>
    </source>
</reference>
<dbReference type="InterPro" id="IPR000387">
    <property type="entry name" value="Tyr_Pase_dom"/>
</dbReference>
<dbReference type="EC" id="3.1.3.48" evidence="3"/>
<gene>
    <name evidence="3" type="ORF">ABGN05_23775</name>
</gene>
<dbReference type="PANTHER" id="PTHR31126:SF1">
    <property type="entry name" value="TYROSINE SPECIFIC PROTEIN PHOSPHATASES DOMAIN-CONTAINING PROTEIN"/>
    <property type="match status" value="1"/>
</dbReference>
<keyword evidence="3" id="KW-0378">Hydrolase</keyword>
<dbReference type="InterPro" id="IPR016130">
    <property type="entry name" value="Tyr_Pase_AS"/>
</dbReference>
<dbReference type="InterPro" id="IPR026893">
    <property type="entry name" value="Tyr/Ser_Pase_IphP-type"/>
</dbReference>
<dbReference type="Pfam" id="PF13350">
    <property type="entry name" value="Y_phosphatase3"/>
    <property type="match status" value="1"/>
</dbReference>
<evidence type="ECO:0000256" key="1">
    <source>
        <dbReference type="ARBA" id="ARBA00009580"/>
    </source>
</evidence>
<comment type="caution">
    <text evidence="3">The sequence shown here is derived from an EMBL/GenBank/DDBJ whole genome shotgun (WGS) entry which is preliminary data.</text>
</comment>
<accession>A0ABV3SRU5</accession>
<dbReference type="EMBL" id="JBDPGJ010000006">
    <property type="protein sequence ID" value="MEX0408669.1"/>
    <property type="molecule type" value="Genomic_DNA"/>
</dbReference>
<dbReference type="PROSITE" id="PS00383">
    <property type="entry name" value="TYR_PHOSPHATASE_1"/>
    <property type="match status" value="1"/>
</dbReference>
<proteinExistence type="inferred from homology"/>
<organism evidence="3 4">
    <name type="scientific">Aquibium pacificus</name>
    <dbReference type="NCBI Taxonomy" id="3153579"/>
    <lineage>
        <taxon>Bacteria</taxon>
        <taxon>Pseudomonadati</taxon>
        <taxon>Pseudomonadota</taxon>
        <taxon>Alphaproteobacteria</taxon>
        <taxon>Hyphomicrobiales</taxon>
        <taxon>Phyllobacteriaceae</taxon>
        <taxon>Aquibium</taxon>
    </lineage>
</organism>
<dbReference type="RefSeq" id="WP_367956543.1">
    <property type="nucleotide sequence ID" value="NZ_JBDPGJ010000006.1"/>
</dbReference>
<sequence length="273" mass="29995">MAAFVTETGGEAISFRRLVAFDGVANFRDLGGYMTAASRSVRWGRVYRSSALDKMTEDDGSLFLSLGIRTICDLRSAREREQAPTMLPPACKADIHPMEIVSSAGHRLKDLVASESPTTEAYRAIMVDGYRSYVREHAEQFRRLFELLGDEGSYPLLFHCAAGKDRTGVAAALLLAVLGVGRDEIFDDYLLTNSHWHGNSPFARSAPPDLLPTIISAHRSYLSAALDAIGEDHDSIEQFCDARLGLGAAAVDRLRQLMLEPQTRSPTMSNQRG</sequence>
<dbReference type="Proteomes" id="UP001556692">
    <property type="component" value="Unassembled WGS sequence"/>
</dbReference>
<dbReference type="Gene3D" id="3.90.190.10">
    <property type="entry name" value="Protein tyrosine phosphatase superfamily"/>
    <property type="match status" value="1"/>
</dbReference>
<dbReference type="GO" id="GO:0004725">
    <property type="term" value="F:protein tyrosine phosphatase activity"/>
    <property type="evidence" value="ECO:0007669"/>
    <property type="project" value="UniProtKB-EC"/>
</dbReference>
<protein>
    <submittedName>
        <fullName evidence="3">Tyrosine-protein phosphatase</fullName>
        <ecNumber evidence="3">3.1.3.48</ecNumber>
    </submittedName>
</protein>
<evidence type="ECO:0000313" key="3">
    <source>
        <dbReference type="EMBL" id="MEX0408669.1"/>
    </source>
</evidence>
<keyword evidence="4" id="KW-1185">Reference proteome</keyword>
<evidence type="ECO:0000259" key="2">
    <source>
        <dbReference type="PROSITE" id="PS50056"/>
    </source>
</evidence>
<dbReference type="PANTHER" id="PTHR31126">
    <property type="entry name" value="TYROSINE-PROTEIN PHOSPHATASE"/>
    <property type="match status" value="1"/>
</dbReference>
<name>A0ABV3SRU5_9HYPH</name>